<evidence type="ECO:0008006" key="4">
    <source>
        <dbReference type="Google" id="ProtNLM"/>
    </source>
</evidence>
<proteinExistence type="predicted"/>
<feature type="region of interest" description="Disordered" evidence="2">
    <location>
        <begin position="201"/>
        <end position="220"/>
    </location>
</feature>
<gene>
    <name evidence="3" type="ORF">LCGC14_0874420</name>
</gene>
<sequence length="220" mass="23436">MADEPVEPTKQPENKDATAAGAGQGEPTPKTFTQDQLETVLKDRLTRAMSTAKATTRAEILAELGIEDLTVAKQTLAEADAANRAQMSELEKAKAETAEAQAKAAKATTEAEAIKVKAAEALLQAAVISQAGNFHKPLQAWLLVDRSKFKLNEDGKYDGIEDALKTLAETDPHLVKTDSDTPGPGTPARAKSKSIVEKMIGNQSGPEAKTAEELRPDISF</sequence>
<dbReference type="AlphaFoldDB" id="A0A0F9P3R8"/>
<protein>
    <recommendedName>
        <fullName evidence="4">Scaffolding protein</fullName>
    </recommendedName>
</protein>
<dbReference type="InterPro" id="IPR009636">
    <property type="entry name" value="SCAF"/>
</dbReference>
<reference evidence="3" key="1">
    <citation type="journal article" date="2015" name="Nature">
        <title>Complex archaea that bridge the gap between prokaryotes and eukaryotes.</title>
        <authorList>
            <person name="Spang A."/>
            <person name="Saw J.H."/>
            <person name="Jorgensen S.L."/>
            <person name="Zaremba-Niedzwiedzka K."/>
            <person name="Martijn J."/>
            <person name="Lind A.E."/>
            <person name="van Eijk R."/>
            <person name="Schleper C."/>
            <person name="Guy L."/>
            <person name="Ettema T.J."/>
        </authorList>
    </citation>
    <scope>NUCLEOTIDE SEQUENCE</scope>
</reference>
<accession>A0A0F9P3R8</accession>
<keyword evidence="1" id="KW-0175">Coiled coil</keyword>
<feature type="compositionally biased region" description="Basic and acidic residues" evidence="2">
    <location>
        <begin position="209"/>
        <end position="220"/>
    </location>
</feature>
<dbReference type="EMBL" id="LAZR01002716">
    <property type="protein sequence ID" value="KKN26470.1"/>
    <property type="molecule type" value="Genomic_DNA"/>
</dbReference>
<feature type="coiled-coil region" evidence="1">
    <location>
        <begin position="76"/>
        <end position="110"/>
    </location>
</feature>
<dbReference type="GO" id="GO:0019069">
    <property type="term" value="P:viral capsid assembly"/>
    <property type="evidence" value="ECO:0007669"/>
    <property type="project" value="InterPro"/>
</dbReference>
<evidence type="ECO:0000313" key="3">
    <source>
        <dbReference type="EMBL" id="KKN26470.1"/>
    </source>
</evidence>
<evidence type="ECO:0000256" key="1">
    <source>
        <dbReference type="SAM" id="Coils"/>
    </source>
</evidence>
<name>A0A0F9P3R8_9ZZZZ</name>
<dbReference type="Pfam" id="PF06810">
    <property type="entry name" value="Phage_scaffold"/>
    <property type="match status" value="1"/>
</dbReference>
<organism evidence="3">
    <name type="scientific">marine sediment metagenome</name>
    <dbReference type="NCBI Taxonomy" id="412755"/>
    <lineage>
        <taxon>unclassified sequences</taxon>
        <taxon>metagenomes</taxon>
        <taxon>ecological metagenomes</taxon>
    </lineage>
</organism>
<feature type="region of interest" description="Disordered" evidence="2">
    <location>
        <begin position="171"/>
        <end position="192"/>
    </location>
</feature>
<evidence type="ECO:0000256" key="2">
    <source>
        <dbReference type="SAM" id="MobiDB-lite"/>
    </source>
</evidence>
<comment type="caution">
    <text evidence="3">The sequence shown here is derived from an EMBL/GenBank/DDBJ whole genome shotgun (WGS) entry which is preliminary data.</text>
</comment>
<feature type="region of interest" description="Disordered" evidence="2">
    <location>
        <begin position="1"/>
        <end position="36"/>
    </location>
</feature>